<name>A0A380ZDN2_BARDO</name>
<sequence length="259" mass="28111">MDKNDKSMALMSSILIVAGTDPTGGAGIVRDIETATYFQIKTNLAITCVNAQDDNHVAEIVPMRKKLITAQMRIALEANQIRAIKIGMTGTRAIITAICDVLKDYPHIPVILDPVLVASSGGKLTTETIIDIMVNKLLPYVDLLTPNRQELALLSQSPLASHHEEAIQQARKLLSFGTRSILIKGGHANGPLATDIFIDKRKIINIPAPRLRGTMRGTGCILSSAIAAHLALNESMIHAIKNAKAYTHALLLNHNQKKH</sequence>
<organism evidence="4 5">
    <name type="scientific">Bartonella doshiae</name>
    <dbReference type="NCBI Taxonomy" id="33044"/>
    <lineage>
        <taxon>Bacteria</taxon>
        <taxon>Pseudomonadati</taxon>
        <taxon>Pseudomonadota</taxon>
        <taxon>Alphaproteobacteria</taxon>
        <taxon>Hyphomicrobiales</taxon>
        <taxon>Bartonellaceae</taxon>
        <taxon>Bartonella</taxon>
    </lineage>
</organism>
<evidence type="ECO:0000256" key="1">
    <source>
        <dbReference type="ARBA" id="ARBA00004948"/>
    </source>
</evidence>
<proteinExistence type="predicted"/>
<dbReference type="PANTHER" id="PTHR20858:SF17">
    <property type="entry name" value="HYDROXYMETHYLPYRIMIDINE_PHOSPHOMETHYLPYRIMIDINE KINASE THI20-RELATED"/>
    <property type="match status" value="1"/>
</dbReference>
<dbReference type="InterPro" id="IPR029056">
    <property type="entry name" value="Ribokinase-like"/>
</dbReference>
<dbReference type="UniPathway" id="UPA00060">
    <property type="reaction ID" value="UER00138"/>
</dbReference>
<gene>
    <name evidence="4" type="primary">thiD_1</name>
    <name evidence="4" type="ORF">NCTC12862_00370</name>
</gene>
<dbReference type="PANTHER" id="PTHR20858">
    <property type="entry name" value="PHOSPHOMETHYLPYRIMIDINE KINASE"/>
    <property type="match status" value="1"/>
</dbReference>
<feature type="domain" description="Pyridoxamine kinase/Phosphomethylpyrimidine kinase" evidence="3">
    <location>
        <begin position="21"/>
        <end position="253"/>
    </location>
</feature>
<dbReference type="AlphaFoldDB" id="A0A380ZDN2"/>
<dbReference type="GO" id="GO:0008972">
    <property type="term" value="F:phosphomethylpyrimidine kinase activity"/>
    <property type="evidence" value="ECO:0007669"/>
    <property type="project" value="InterPro"/>
</dbReference>
<evidence type="ECO:0000313" key="5">
    <source>
        <dbReference type="Proteomes" id="UP000254950"/>
    </source>
</evidence>
<dbReference type="CDD" id="cd01169">
    <property type="entry name" value="HMPP_kinase"/>
    <property type="match status" value="1"/>
</dbReference>
<dbReference type="Gene3D" id="3.40.1190.20">
    <property type="match status" value="1"/>
</dbReference>
<dbReference type="GO" id="GO:0009228">
    <property type="term" value="P:thiamine biosynthetic process"/>
    <property type="evidence" value="ECO:0007669"/>
    <property type="project" value="InterPro"/>
</dbReference>
<dbReference type="GO" id="GO:0009229">
    <property type="term" value="P:thiamine diphosphate biosynthetic process"/>
    <property type="evidence" value="ECO:0007669"/>
    <property type="project" value="UniProtKB-UniPathway"/>
</dbReference>
<keyword evidence="4" id="KW-0418">Kinase</keyword>
<comment type="pathway">
    <text evidence="1">Cofactor biosynthesis; thiamine diphosphate biosynthesis.</text>
</comment>
<dbReference type="Proteomes" id="UP000254950">
    <property type="component" value="Unassembled WGS sequence"/>
</dbReference>
<accession>A0A380ZDN2</accession>
<dbReference type="GO" id="GO:0008902">
    <property type="term" value="F:hydroxymethylpyrimidine kinase activity"/>
    <property type="evidence" value="ECO:0007669"/>
    <property type="project" value="UniProtKB-EC"/>
</dbReference>
<dbReference type="EC" id="2.7.1.49" evidence="2"/>
<dbReference type="STRING" id="33044.GCA_900005695_00405"/>
<dbReference type="InterPro" id="IPR013749">
    <property type="entry name" value="PM/HMP-P_kinase-1"/>
</dbReference>
<dbReference type="SUPFAM" id="SSF53613">
    <property type="entry name" value="Ribokinase-like"/>
    <property type="match status" value="1"/>
</dbReference>
<evidence type="ECO:0000313" key="4">
    <source>
        <dbReference type="EMBL" id="SUV44620.1"/>
    </source>
</evidence>
<dbReference type="Pfam" id="PF08543">
    <property type="entry name" value="Phos_pyr_kin"/>
    <property type="match status" value="1"/>
</dbReference>
<reference evidence="4 5" key="1">
    <citation type="submission" date="2018-06" db="EMBL/GenBank/DDBJ databases">
        <authorList>
            <consortium name="Pathogen Informatics"/>
            <person name="Doyle S."/>
        </authorList>
    </citation>
    <scope>NUCLEOTIDE SEQUENCE [LARGE SCALE GENOMIC DNA]</scope>
    <source>
        <strain evidence="4 5">NCTC12862</strain>
    </source>
</reference>
<keyword evidence="4" id="KW-0808">Transferase</keyword>
<evidence type="ECO:0000259" key="3">
    <source>
        <dbReference type="Pfam" id="PF08543"/>
    </source>
</evidence>
<protein>
    <recommendedName>
        <fullName evidence="2">hydroxymethylpyrimidine kinase</fullName>
        <ecNumber evidence="2">2.7.1.49</ecNumber>
    </recommendedName>
</protein>
<evidence type="ECO:0000256" key="2">
    <source>
        <dbReference type="ARBA" id="ARBA00012135"/>
    </source>
</evidence>
<dbReference type="InterPro" id="IPR004399">
    <property type="entry name" value="HMP/HMP-P_kinase_dom"/>
</dbReference>
<dbReference type="EMBL" id="UFTF01000001">
    <property type="protein sequence ID" value="SUV44620.1"/>
    <property type="molecule type" value="Genomic_DNA"/>
</dbReference>
<dbReference type="GO" id="GO:0005829">
    <property type="term" value="C:cytosol"/>
    <property type="evidence" value="ECO:0007669"/>
    <property type="project" value="TreeGrafter"/>
</dbReference>